<feature type="transmembrane region" description="Helical" evidence="2">
    <location>
        <begin position="37"/>
        <end position="59"/>
    </location>
</feature>
<evidence type="ECO:0008006" key="5">
    <source>
        <dbReference type="Google" id="ProtNLM"/>
    </source>
</evidence>
<keyword evidence="2" id="KW-1133">Transmembrane helix</keyword>
<feature type="region of interest" description="Disordered" evidence="1">
    <location>
        <begin position="1"/>
        <end position="35"/>
    </location>
</feature>
<feature type="region of interest" description="Disordered" evidence="1">
    <location>
        <begin position="69"/>
        <end position="118"/>
    </location>
</feature>
<reference evidence="3 4" key="1">
    <citation type="submission" date="2020-02" db="EMBL/GenBank/DDBJ databases">
        <title>Whole-genome analyses of novel actinobacteria.</title>
        <authorList>
            <person name="Sahin N."/>
        </authorList>
    </citation>
    <scope>NUCLEOTIDE SEQUENCE [LARGE SCALE GENOMIC DNA]</scope>
    <source>
        <strain evidence="3 4">KC13</strain>
    </source>
</reference>
<evidence type="ECO:0000256" key="2">
    <source>
        <dbReference type="SAM" id="Phobius"/>
    </source>
</evidence>
<proteinExistence type="predicted"/>
<sequence length="323" mass="33832">MSDPISRLDQFRADAPGAPMRSAAEARRRGDQIRRRTRAVVTTGAAAVAALVAGPVIFLTSGVGDQGIDTATSPSETPSTAVSSPSASAPASAPTRAEQSTEQYADPTATGSPAAEGLGDANLVAAGDLPPLDRFESALGWNRYAPTPDVPTLACQKEWLSALGATEKVTADYRWDTDSAMVGQVHVAVLEFPDVNEAGAAYNEVMEWMEVCPANKLGVDPTVTSLPRDVSADLDAGPKRAARSQATYPGADGNDGIWFETELVAEYETRLVLVGYGELAGPCPPSTGDKDDPCYQPDQPDSWPGRILSIEKAAVTAGISDLR</sequence>
<evidence type="ECO:0000313" key="3">
    <source>
        <dbReference type="EMBL" id="NGN94056.1"/>
    </source>
</evidence>
<feature type="compositionally biased region" description="Basic and acidic residues" evidence="1">
    <location>
        <begin position="24"/>
        <end position="34"/>
    </location>
</feature>
<gene>
    <name evidence="3" type="ORF">G5C66_15060</name>
</gene>
<keyword evidence="4" id="KW-1185">Reference proteome</keyword>
<protein>
    <recommendedName>
        <fullName evidence="5">Sensor domain-containing protein</fullName>
    </recommendedName>
</protein>
<feature type="compositionally biased region" description="Low complexity" evidence="1">
    <location>
        <begin position="70"/>
        <end position="95"/>
    </location>
</feature>
<evidence type="ECO:0000313" key="4">
    <source>
        <dbReference type="Proteomes" id="UP000483261"/>
    </source>
</evidence>
<keyword evidence="2" id="KW-0472">Membrane</keyword>
<evidence type="ECO:0000256" key="1">
    <source>
        <dbReference type="SAM" id="MobiDB-lite"/>
    </source>
</evidence>
<dbReference type="EMBL" id="JAALAA010000012">
    <property type="protein sequence ID" value="NGN94056.1"/>
    <property type="molecule type" value="Genomic_DNA"/>
</dbReference>
<name>A0A6M1R217_9ACTN</name>
<keyword evidence="2" id="KW-0812">Transmembrane</keyword>
<organism evidence="3 4">
    <name type="scientific">Nocardioides turkmenicus</name>
    <dbReference type="NCBI Taxonomy" id="2711220"/>
    <lineage>
        <taxon>Bacteria</taxon>
        <taxon>Bacillati</taxon>
        <taxon>Actinomycetota</taxon>
        <taxon>Actinomycetes</taxon>
        <taxon>Propionibacteriales</taxon>
        <taxon>Nocardioidaceae</taxon>
        <taxon>Nocardioides</taxon>
    </lineage>
</organism>
<dbReference type="AlphaFoldDB" id="A0A6M1R217"/>
<feature type="region of interest" description="Disordered" evidence="1">
    <location>
        <begin position="283"/>
        <end position="302"/>
    </location>
</feature>
<comment type="caution">
    <text evidence="3">The sequence shown here is derived from an EMBL/GenBank/DDBJ whole genome shotgun (WGS) entry which is preliminary data.</text>
</comment>
<accession>A0A6M1R217</accession>
<dbReference type="Proteomes" id="UP000483261">
    <property type="component" value="Unassembled WGS sequence"/>
</dbReference>
<dbReference type="RefSeq" id="WP_165111785.1">
    <property type="nucleotide sequence ID" value="NZ_JAALAA010000012.1"/>
</dbReference>